<evidence type="ECO:0000313" key="2">
    <source>
        <dbReference type="EMBL" id="OIR25180.1"/>
    </source>
</evidence>
<dbReference type="EMBL" id="MIQH01000391">
    <property type="protein sequence ID" value="OIR25180.1"/>
    <property type="molecule type" value="Genomic_DNA"/>
</dbReference>
<dbReference type="SUPFAM" id="SSF52540">
    <property type="entry name" value="P-loop containing nucleoside triphosphate hydrolases"/>
    <property type="match status" value="1"/>
</dbReference>
<name>A0A1J5TYB5_9GAMM</name>
<feature type="domain" description="Endonuclease GajA/Old nuclease/RecF-like AAA" evidence="1">
    <location>
        <begin position="1"/>
        <end position="380"/>
    </location>
</feature>
<dbReference type="AlphaFoldDB" id="A0A1J5TYB5"/>
<dbReference type="InterPro" id="IPR051396">
    <property type="entry name" value="Bact_Antivir_Def_Nuclease"/>
</dbReference>
<dbReference type="InterPro" id="IPR027417">
    <property type="entry name" value="P-loop_NTPase"/>
</dbReference>
<evidence type="ECO:0000259" key="1">
    <source>
        <dbReference type="Pfam" id="PF13175"/>
    </source>
</evidence>
<comment type="caution">
    <text evidence="2">The sequence shown here is derived from an EMBL/GenBank/DDBJ whole genome shotgun (WGS) entry which is preliminary data.</text>
</comment>
<dbReference type="Proteomes" id="UP000182798">
    <property type="component" value="Unassembled WGS sequence"/>
</dbReference>
<dbReference type="InterPro" id="IPR041685">
    <property type="entry name" value="AAA_GajA/Old/RecF-like"/>
</dbReference>
<proteinExistence type="predicted"/>
<dbReference type="OrthoDB" id="3322489at2"/>
<accession>A0A1J5TYB5</accession>
<organism evidence="2 3">
    <name type="scientific">Bathymodiolus thermophilus thioautotrophic gill symbiont</name>
    <dbReference type="NCBI Taxonomy" id="2360"/>
    <lineage>
        <taxon>Bacteria</taxon>
        <taxon>Pseudomonadati</taxon>
        <taxon>Pseudomonadota</taxon>
        <taxon>Gammaproteobacteria</taxon>
        <taxon>sulfur-oxidizing symbionts</taxon>
    </lineage>
</organism>
<gene>
    <name evidence="2" type="ORF">BGC33_05660</name>
</gene>
<reference evidence="3" key="1">
    <citation type="submission" date="2016-09" db="EMBL/GenBank/DDBJ databases">
        <title>Genome Sequence of Bathymodiolus thermophilus sulfur-oxidizing gill endosymbiont.</title>
        <authorList>
            <person name="Ponnudurai R."/>
            <person name="Kleiner M."/>
            <person name="Sayavedra L."/>
            <person name="Thuermer A."/>
            <person name="Felbeck H."/>
            <person name="Schlueter R."/>
            <person name="Schweder T."/>
            <person name="Markert S."/>
        </authorList>
    </citation>
    <scope>NUCLEOTIDE SEQUENCE [LARGE SCALE GENOMIC DNA]</scope>
    <source>
        <strain evidence="3">BAT/CrabSpa'14</strain>
    </source>
</reference>
<dbReference type="PANTHER" id="PTHR43581">
    <property type="entry name" value="ATP/GTP PHOSPHATASE"/>
    <property type="match status" value="1"/>
</dbReference>
<dbReference type="RefSeq" id="WP_071563763.1">
    <property type="nucleotide sequence ID" value="NZ_MIQH01000391.1"/>
</dbReference>
<dbReference type="Pfam" id="PF13175">
    <property type="entry name" value="AAA_15"/>
    <property type="match status" value="1"/>
</dbReference>
<evidence type="ECO:0000313" key="3">
    <source>
        <dbReference type="Proteomes" id="UP000182798"/>
    </source>
</evidence>
<protein>
    <submittedName>
        <fullName evidence="2">ATP/GTP-binding protein</fullName>
    </submittedName>
</protein>
<dbReference type="PANTHER" id="PTHR43581:SF4">
    <property type="entry name" value="ATP_GTP PHOSPHATASE"/>
    <property type="match status" value="1"/>
</dbReference>
<sequence length="512" mass="58678">MIIKTIKLENFRSFKREVAIDFSNLNVFVGENDIGKSTILEALDIFFNDNKGVIKIDKEDINIGSKRVGDTDTKISVVFKDLPLTLTIDSTNNTILSEEYLLNSDGCLEIIKKYSNAGKAKVFIKANHPTNPECLDLLLKKNSDLKKILAGADIKCENKAKNAEIRKSIWGHYSDSLQLKEVEIELTKEDAKNTWDSLQKYLPLYSLFQSDRKNSDGDSEIQDPMKLAVKEILKNTDITKKLNDIAQEVTQKLKDVTDKTLEKLKEMNPDVAKNLTPNIPSLESLKWADVFKNVSITGDDDIPINKRGSGVKRLILLNFFRAEAERRQKEEDTPSIVYAIEEPETSQHPQHQMKLIKAFQELSNTGNTQIILTTHSPAIVKLLDFENIKLIKKDESLDKEVVSINKKDLPYPSLNEVNYLAFFESDAEYHNELYGHIEAKDKLSEFKKDKEKRKYIKFFKGEEAETQITLTEYIRHQIHHPENGKNLQYTSEELQKSISEMRSFIQKNISSN</sequence>
<dbReference type="Gene3D" id="3.40.50.300">
    <property type="entry name" value="P-loop containing nucleotide triphosphate hydrolases"/>
    <property type="match status" value="1"/>
</dbReference>